<evidence type="ECO:0000256" key="2">
    <source>
        <dbReference type="ARBA" id="ARBA00022737"/>
    </source>
</evidence>
<evidence type="ECO:0000256" key="3">
    <source>
        <dbReference type="ARBA" id="ARBA00023015"/>
    </source>
</evidence>
<dbReference type="PROSITE" id="PS50090">
    <property type="entry name" value="MYB_LIKE"/>
    <property type="match status" value="2"/>
</dbReference>
<organism evidence="9 10">
    <name type="scientific">Eruca vesicaria subsp. sativa</name>
    <name type="common">Garden rocket</name>
    <name type="synonym">Eruca sativa</name>
    <dbReference type="NCBI Taxonomy" id="29727"/>
    <lineage>
        <taxon>Eukaryota</taxon>
        <taxon>Viridiplantae</taxon>
        <taxon>Streptophyta</taxon>
        <taxon>Embryophyta</taxon>
        <taxon>Tracheophyta</taxon>
        <taxon>Spermatophyta</taxon>
        <taxon>Magnoliopsida</taxon>
        <taxon>eudicotyledons</taxon>
        <taxon>Gunneridae</taxon>
        <taxon>Pentapetalae</taxon>
        <taxon>rosids</taxon>
        <taxon>malvids</taxon>
        <taxon>Brassicales</taxon>
        <taxon>Brassicaceae</taxon>
        <taxon>Brassiceae</taxon>
        <taxon>Eruca</taxon>
    </lineage>
</organism>
<comment type="subcellular location">
    <subcellularLocation>
        <location evidence="1">Nucleus</location>
    </subcellularLocation>
</comment>
<keyword evidence="3" id="KW-0805">Transcription regulation</keyword>
<keyword evidence="5" id="KW-0804">Transcription</keyword>
<evidence type="ECO:0000256" key="6">
    <source>
        <dbReference type="ARBA" id="ARBA00023242"/>
    </source>
</evidence>
<dbReference type="InterPro" id="IPR050560">
    <property type="entry name" value="MYB_TF"/>
</dbReference>
<dbReference type="FunFam" id="1.10.10.60:FF:000010">
    <property type="entry name" value="Transcriptional activator Myb isoform A"/>
    <property type="match status" value="1"/>
</dbReference>
<dbReference type="InterPro" id="IPR017930">
    <property type="entry name" value="Myb_dom"/>
</dbReference>
<dbReference type="InterPro" id="IPR001005">
    <property type="entry name" value="SANT/Myb"/>
</dbReference>
<dbReference type="Pfam" id="PF13921">
    <property type="entry name" value="Myb_DNA-bind_6"/>
    <property type="match status" value="1"/>
</dbReference>
<dbReference type="AlphaFoldDB" id="A0ABC8J2B8"/>
<evidence type="ECO:0000313" key="9">
    <source>
        <dbReference type="EMBL" id="CAH8309241.1"/>
    </source>
</evidence>
<sequence>MHYPYLAAVIYDDNLTLKDVHPSLTDDDSCVQNMHHKPFQVNHDRSHQPSIINPDLHHKNLSSNMSNTTSDHVPNLNISPHHFNLQPNAYNISSKDIFKGITLSPCTGAFEAYLRGVSNDQDLFNMTYSTSQAVEPKDVPNISHVPHNNTMWENNQNQGFIFGTDSIFSQAVAESNLYDVPKPMDILRANEPAIMNRRQNNEEVIKIDHIKKNKRLQTGRGCKPTRKSSIIKGQWTSDEDRLLVQLVGLYGTKRWSQIAKMLHGRVGKQCRERWHNHLRPDIKKDGWSEAEDMILIEAHKEIGNKWAEIARKLPGRTENTIKNHWNATKRKQYSRRTKGRDEVSLAQGSNTLQNYIKTLTYNHDTIMTATSNSNTNVDRRNMGCKGKNIIVDASDDNKQNNESECKYIVNGLMKLDLEKSATCASGSSTSTSGFTSGSISGVTMDVEEPMTDSWMVMHGCDEVMKNEIALLDMIARGRL</sequence>
<reference evidence="9 10" key="1">
    <citation type="submission" date="2022-03" db="EMBL/GenBank/DDBJ databases">
        <authorList>
            <person name="Macdonald S."/>
            <person name="Ahmed S."/>
            <person name="Newling K."/>
        </authorList>
    </citation>
    <scope>NUCLEOTIDE SEQUENCE [LARGE SCALE GENOMIC DNA]</scope>
</reference>
<keyword evidence="2" id="KW-0677">Repeat</keyword>
<dbReference type="GO" id="GO:0005634">
    <property type="term" value="C:nucleus"/>
    <property type="evidence" value="ECO:0007669"/>
    <property type="project" value="UniProtKB-SubCell"/>
</dbReference>
<name>A0ABC8J2B8_ERUVS</name>
<dbReference type="PANTHER" id="PTHR45614">
    <property type="entry name" value="MYB PROTEIN-RELATED"/>
    <property type="match status" value="1"/>
</dbReference>
<evidence type="ECO:0000256" key="4">
    <source>
        <dbReference type="ARBA" id="ARBA00023125"/>
    </source>
</evidence>
<protein>
    <submittedName>
        <fullName evidence="9">Uncharacterized protein</fullName>
    </submittedName>
</protein>
<dbReference type="SMART" id="SM00717">
    <property type="entry name" value="SANT"/>
    <property type="match status" value="2"/>
</dbReference>
<dbReference type="GO" id="GO:0003677">
    <property type="term" value="F:DNA binding"/>
    <property type="evidence" value="ECO:0007669"/>
    <property type="project" value="UniProtKB-KW"/>
</dbReference>
<keyword evidence="10" id="KW-1185">Reference proteome</keyword>
<dbReference type="InterPro" id="IPR009057">
    <property type="entry name" value="Homeodomain-like_sf"/>
</dbReference>
<evidence type="ECO:0000259" key="7">
    <source>
        <dbReference type="PROSITE" id="PS50090"/>
    </source>
</evidence>
<dbReference type="SUPFAM" id="SSF46689">
    <property type="entry name" value="Homeodomain-like"/>
    <property type="match status" value="1"/>
</dbReference>
<proteinExistence type="predicted"/>
<dbReference type="PANTHER" id="PTHR45614:SF273">
    <property type="entry name" value="MYB DOMAIN PROTEIN 100-RELATED"/>
    <property type="match status" value="1"/>
</dbReference>
<gene>
    <name evidence="9" type="ORF">ERUC_LOCUS5402</name>
</gene>
<comment type="caution">
    <text evidence="9">The sequence shown here is derived from an EMBL/GenBank/DDBJ whole genome shotgun (WGS) entry which is preliminary data.</text>
</comment>
<evidence type="ECO:0000256" key="5">
    <source>
        <dbReference type="ARBA" id="ARBA00023163"/>
    </source>
</evidence>
<dbReference type="Proteomes" id="UP001642260">
    <property type="component" value="Unassembled WGS sequence"/>
</dbReference>
<dbReference type="EMBL" id="CAKOAT010070155">
    <property type="protein sequence ID" value="CAH8309241.1"/>
    <property type="molecule type" value="Genomic_DNA"/>
</dbReference>
<dbReference type="Gene3D" id="1.10.10.60">
    <property type="entry name" value="Homeodomain-like"/>
    <property type="match status" value="2"/>
</dbReference>
<feature type="domain" description="Myb-like" evidence="7">
    <location>
        <begin position="227"/>
        <end position="278"/>
    </location>
</feature>
<evidence type="ECO:0000259" key="8">
    <source>
        <dbReference type="PROSITE" id="PS51294"/>
    </source>
</evidence>
<dbReference type="CDD" id="cd00167">
    <property type="entry name" value="SANT"/>
    <property type="match status" value="2"/>
</dbReference>
<feature type="domain" description="HTH myb-type" evidence="8">
    <location>
        <begin position="227"/>
        <end position="282"/>
    </location>
</feature>
<accession>A0ABC8J2B8</accession>
<evidence type="ECO:0000313" key="10">
    <source>
        <dbReference type="Proteomes" id="UP001642260"/>
    </source>
</evidence>
<keyword evidence="4" id="KW-0238">DNA-binding</keyword>
<keyword evidence="6" id="KW-0539">Nucleus</keyword>
<dbReference type="FunFam" id="1.10.10.60:FF:000381">
    <property type="entry name" value="Transcription factor MYB119"/>
    <property type="match status" value="1"/>
</dbReference>
<dbReference type="PROSITE" id="PS51294">
    <property type="entry name" value="HTH_MYB"/>
    <property type="match status" value="2"/>
</dbReference>
<feature type="domain" description="Myb-like" evidence="7">
    <location>
        <begin position="279"/>
        <end position="329"/>
    </location>
</feature>
<feature type="domain" description="HTH myb-type" evidence="8">
    <location>
        <begin position="283"/>
        <end position="333"/>
    </location>
</feature>
<evidence type="ECO:0000256" key="1">
    <source>
        <dbReference type="ARBA" id="ARBA00004123"/>
    </source>
</evidence>